<sequence length="92" mass="10617">MNWTPLHDLALCKEIVFVNLYGAKKTSIQLSALWQKIAENLNSVKDPCFIVEKRSVRDHIAILIQRFKRQQAQELRESGTTPQHTELDTAIE</sequence>
<name>A0AAD9V2G7_ACRCE</name>
<evidence type="ECO:0000313" key="3">
    <source>
        <dbReference type="Proteomes" id="UP001249851"/>
    </source>
</evidence>
<reference evidence="2" key="2">
    <citation type="journal article" date="2023" name="Science">
        <title>Genomic signatures of disease resistance in endangered staghorn corals.</title>
        <authorList>
            <person name="Vollmer S.V."/>
            <person name="Selwyn J.D."/>
            <person name="Despard B.A."/>
            <person name="Roesel C.L."/>
        </authorList>
    </citation>
    <scope>NUCLEOTIDE SEQUENCE</scope>
    <source>
        <strain evidence="2">K2</strain>
    </source>
</reference>
<keyword evidence="3" id="KW-1185">Reference proteome</keyword>
<dbReference type="EMBL" id="JARQWQ010000042">
    <property type="protein sequence ID" value="KAK2558844.1"/>
    <property type="molecule type" value="Genomic_DNA"/>
</dbReference>
<accession>A0AAD9V2G7</accession>
<feature type="region of interest" description="Disordered" evidence="1">
    <location>
        <begin position="72"/>
        <end position="92"/>
    </location>
</feature>
<proteinExistence type="predicted"/>
<protein>
    <submittedName>
        <fullName evidence="2">Uncharacterized protein</fullName>
    </submittedName>
</protein>
<evidence type="ECO:0000256" key="1">
    <source>
        <dbReference type="SAM" id="MobiDB-lite"/>
    </source>
</evidence>
<feature type="compositionally biased region" description="Polar residues" evidence="1">
    <location>
        <begin position="72"/>
        <end position="84"/>
    </location>
</feature>
<dbReference type="AlphaFoldDB" id="A0AAD9V2G7"/>
<evidence type="ECO:0000313" key="2">
    <source>
        <dbReference type="EMBL" id="KAK2558844.1"/>
    </source>
</evidence>
<gene>
    <name evidence="2" type="ORF">P5673_018455</name>
</gene>
<dbReference type="Proteomes" id="UP001249851">
    <property type="component" value="Unassembled WGS sequence"/>
</dbReference>
<comment type="caution">
    <text evidence="2">The sequence shown here is derived from an EMBL/GenBank/DDBJ whole genome shotgun (WGS) entry which is preliminary data.</text>
</comment>
<reference evidence="2" key="1">
    <citation type="journal article" date="2023" name="G3 (Bethesda)">
        <title>Whole genome assembly and annotation of the endangered Caribbean coral Acropora cervicornis.</title>
        <authorList>
            <person name="Selwyn J.D."/>
            <person name="Vollmer S.V."/>
        </authorList>
    </citation>
    <scope>NUCLEOTIDE SEQUENCE</scope>
    <source>
        <strain evidence="2">K2</strain>
    </source>
</reference>
<organism evidence="2 3">
    <name type="scientific">Acropora cervicornis</name>
    <name type="common">Staghorn coral</name>
    <dbReference type="NCBI Taxonomy" id="6130"/>
    <lineage>
        <taxon>Eukaryota</taxon>
        <taxon>Metazoa</taxon>
        <taxon>Cnidaria</taxon>
        <taxon>Anthozoa</taxon>
        <taxon>Hexacorallia</taxon>
        <taxon>Scleractinia</taxon>
        <taxon>Astrocoeniina</taxon>
        <taxon>Acroporidae</taxon>
        <taxon>Acropora</taxon>
    </lineage>
</organism>